<evidence type="ECO:0000313" key="2">
    <source>
        <dbReference type="EnsemblMetazoa" id="MDOA000905-PA"/>
    </source>
</evidence>
<feature type="compositionally biased region" description="Basic and acidic residues" evidence="1">
    <location>
        <begin position="11"/>
        <end position="36"/>
    </location>
</feature>
<dbReference type="EnsemblMetazoa" id="MDOA000905-RA">
    <property type="protein sequence ID" value="MDOA000905-PA"/>
    <property type="gene ID" value="MDOA000905"/>
</dbReference>
<reference evidence="2" key="1">
    <citation type="submission" date="2020-05" db="UniProtKB">
        <authorList>
            <consortium name="EnsemblMetazoa"/>
        </authorList>
    </citation>
    <scope>IDENTIFICATION</scope>
    <source>
        <strain evidence="2">Aabys</strain>
    </source>
</reference>
<feature type="region of interest" description="Disordered" evidence="1">
    <location>
        <begin position="1"/>
        <end position="39"/>
    </location>
</feature>
<protein>
    <submittedName>
        <fullName evidence="2">Uncharacterized protein</fullName>
    </submittedName>
</protein>
<sequence>MGNVCSSGQSKKKDSISEKSEDSYHINKDEPSKELGENQLAPLADQELLPDIAKNNATSPNEINNEESDNKLAATKSTLNGNLQQIFFLFHIPLNSFSASQLQEFLPISILQSKSSIRSPYKDLILLRAT</sequence>
<dbReference type="VEuPathDB" id="VectorBase:MDOA000905"/>
<proteinExistence type="predicted"/>
<dbReference type="VEuPathDB" id="VectorBase:MDOMA2_005342"/>
<organism evidence="2">
    <name type="scientific">Musca domestica</name>
    <name type="common">House fly</name>
    <dbReference type="NCBI Taxonomy" id="7370"/>
    <lineage>
        <taxon>Eukaryota</taxon>
        <taxon>Metazoa</taxon>
        <taxon>Ecdysozoa</taxon>
        <taxon>Arthropoda</taxon>
        <taxon>Hexapoda</taxon>
        <taxon>Insecta</taxon>
        <taxon>Pterygota</taxon>
        <taxon>Neoptera</taxon>
        <taxon>Endopterygota</taxon>
        <taxon>Diptera</taxon>
        <taxon>Brachycera</taxon>
        <taxon>Muscomorpha</taxon>
        <taxon>Muscoidea</taxon>
        <taxon>Muscidae</taxon>
        <taxon>Musca</taxon>
    </lineage>
</organism>
<dbReference type="AlphaFoldDB" id="A0A1I8M3L6"/>
<name>A0A1I8M3L6_MUSDO</name>
<accession>A0A1I8M3L6</accession>
<evidence type="ECO:0000256" key="1">
    <source>
        <dbReference type="SAM" id="MobiDB-lite"/>
    </source>
</evidence>